<dbReference type="Proteomes" id="UP000007845">
    <property type="component" value="Chromosome"/>
</dbReference>
<protein>
    <submittedName>
        <fullName evidence="1">Uncharacterized protein</fullName>
    </submittedName>
</protein>
<dbReference type="RefSeq" id="WP_014321201.1">
    <property type="nucleotide sequence ID" value="NC_016803.1"/>
</dbReference>
<accession>F0JFU5</accession>
<evidence type="ECO:0000313" key="2">
    <source>
        <dbReference type="Proteomes" id="UP000007845"/>
    </source>
</evidence>
<sequence length="96" mass="10710">MSYPHEARAVEDVVAQAARHIGHHGGLAGDWYVGIEEKGSDRDSRNDRCLMNYLLASEDDAKTAMSRLLDRGLQADDEYGAEPTILFIYTRKKKAA</sequence>
<organism evidence="1 2">
    <name type="scientific">Pseudodesulfovibrio mercurii</name>
    <dbReference type="NCBI Taxonomy" id="641491"/>
    <lineage>
        <taxon>Bacteria</taxon>
        <taxon>Pseudomonadati</taxon>
        <taxon>Thermodesulfobacteriota</taxon>
        <taxon>Desulfovibrionia</taxon>
        <taxon>Desulfovibrionales</taxon>
        <taxon>Desulfovibrionaceae</taxon>
    </lineage>
</organism>
<name>F0JFU5_9BACT</name>
<reference evidence="1 2" key="1">
    <citation type="journal article" date="2011" name="J. Bacteriol.">
        <title>Genome sequence of the mercury-methylating strain Desulfovibrio desulfuricans ND132.</title>
        <authorList>
            <person name="Brown S.D."/>
            <person name="Gilmour C.C."/>
            <person name="Kucken A.M."/>
            <person name="Wall J.D."/>
            <person name="Elias D.A."/>
            <person name="Brandt C.C."/>
            <person name="Podar M."/>
            <person name="Chertkov O."/>
            <person name="Held B."/>
            <person name="Bruce D.C."/>
            <person name="Detter J.C."/>
            <person name="Tapia R."/>
            <person name="Han C.S."/>
            <person name="Goodwin L.A."/>
            <person name="Cheng J.F."/>
            <person name="Pitluck S."/>
            <person name="Woyke T."/>
            <person name="Mikhailova N."/>
            <person name="Ivanova N.N."/>
            <person name="Han J."/>
            <person name="Lucas S."/>
            <person name="Lapidus A.L."/>
            <person name="Land M.L."/>
            <person name="Hauser L.J."/>
            <person name="Palumbo A.V."/>
        </authorList>
    </citation>
    <scope>NUCLEOTIDE SEQUENCE [LARGE SCALE GENOMIC DNA]</scope>
    <source>
        <strain evidence="1 2">ND132</strain>
    </source>
</reference>
<dbReference type="OrthoDB" id="5465245at2"/>
<keyword evidence="2" id="KW-1185">Reference proteome</keyword>
<dbReference type="KEGG" id="ddn:DND132_0557"/>
<gene>
    <name evidence="1" type="ORF">DND132_0557</name>
</gene>
<dbReference type="EMBL" id="CP003220">
    <property type="protein sequence ID" value="EGB13773.1"/>
    <property type="molecule type" value="Genomic_DNA"/>
</dbReference>
<proteinExistence type="predicted"/>
<dbReference type="AlphaFoldDB" id="F0JFU5"/>
<dbReference type="HOGENOM" id="CLU_2355143_0_0_7"/>
<evidence type="ECO:0000313" key="1">
    <source>
        <dbReference type="EMBL" id="EGB13773.1"/>
    </source>
</evidence>